<organism evidence="12 13">
    <name type="scientific">Petrachloros mirabilis ULC683</name>
    <dbReference type="NCBI Taxonomy" id="2781853"/>
    <lineage>
        <taxon>Bacteria</taxon>
        <taxon>Bacillati</taxon>
        <taxon>Cyanobacteriota</taxon>
        <taxon>Cyanophyceae</taxon>
        <taxon>Synechococcales</taxon>
        <taxon>Petrachlorosaceae</taxon>
        <taxon>Petrachloros</taxon>
        <taxon>Petrachloros mirabilis</taxon>
    </lineage>
</organism>
<evidence type="ECO:0000256" key="3">
    <source>
        <dbReference type="ARBA" id="ARBA00022759"/>
    </source>
</evidence>
<dbReference type="GO" id="GO:0004519">
    <property type="term" value="F:endonuclease activity"/>
    <property type="evidence" value="ECO:0007669"/>
    <property type="project" value="UniProtKB-UniRule"/>
</dbReference>
<feature type="binding site" evidence="10">
    <location>
        <position position="545"/>
    </location>
    <ligand>
        <name>Mn(2+)</name>
        <dbReference type="ChEBI" id="CHEBI:29035"/>
    </ligand>
</feature>
<dbReference type="Proteomes" id="UP000607397">
    <property type="component" value="Unassembled WGS sequence"/>
</dbReference>
<protein>
    <recommendedName>
        <fullName evidence="10">CRISPR-associated endonuclease Cas1</fullName>
        <ecNumber evidence="10">3.1.-.-</ecNumber>
    </recommendedName>
</protein>
<dbReference type="PANTHER" id="PTHR34353">
    <property type="entry name" value="CRISPR-ASSOCIATED ENDONUCLEASE CAS1 1"/>
    <property type="match status" value="1"/>
</dbReference>
<dbReference type="Gene3D" id="1.20.120.920">
    <property type="entry name" value="CRISPR-associated endonuclease Cas1, C-terminal domain"/>
    <property type="match status" value="1"/>
</dbReference>
<comment type="subunit">
    <text evidence="9 10">Homodimer, forms a heterotetramer with a Cas2 homodimer.</text>
</comment>
<evidence type="ECO:0000256" key="10">
    <source>
        <dbReference type="HAMAP-Rule" id="MF_01470"/>
    </source>
</evidence>
<dbReference type="Pfam" id="PF01867">
    <property type="entry name" value="Cas_Cas1"/>
    <property type="match status" value="1"/>
</dbReference>
<evidence type="ECO:0000256" key="1">
    <source>
        <dbReference type="ARBA" id="ARBA00022722"/>
    </source>
</evidence>
<dbReference type="EMBL" id="WVIC01000039">
    <property type="protein sequence ID" value="NCJ08075.1"/>
    <property type="molecule type" value="Genomic_DNA"/>
</dbReference>
<evidence type="ECO:0000256" key="4">
    <source>
        <dbReference type="ARBA" id="ARBA00022801"/>
    </source>
</evidence>
<dbReference type="InterPro" id="IPR043502">
    <property type="entry name" value="DNA/RNA_pol_sf"/>
</dbReference>
<dbReference type="InterPro" id="IPR002729">
    <property type="entry name" value="CRISPR-assoc_Cas1"/>
</dbReference>
<keyword evidence="3 10" id="KW-0255">Endonuclease</keyword>
<evidence type="ECO:0000313" key="12">
    <source>
        <dbReference type="EMBL" id="NCJ08075.1"/>
    </source>
</evidence>
<dbReference type="HAMAP" id="MF_01470">
    <property type="entry name" value="Cas1"/>
    <property type="match status" value="1"/>
</dbReference>
<dbReference type="GO" id="GO:0043571">
    <property type="term" value="P:maintenance of CRISPR repeat elements"/>
    <property type="evidence" value="ECO:0007669"/>
    <property type="project" value="UniProtKB-UniRule"/>
</dbReference>
<comment type="caution">
    <text evidence="12">The sequence shown here is derived from an EMBL/GenBank/DDBJ whole genome shotgun (WGS) entry which is preliminary data.</text>
</comment>
<dbReference type="GO" id="GO:0046872">
    <property type="term" value="F:metal ion binding"/>
    <property type="evidence" value="ECO:0007669"/>
    <property type="project" value="UniProtKB-UniRule"/>
</dbReference>
<evidence type="ECO:0000256" key="7">
    <source>
        <dbReference type="ARBA" id="ARBA00023125"/>
    </source>
</evidence>
<dbReference type="EC" id="3.1.-.-" evidence="10"/>
<feature type="binding site" evidence="10">
    <location>
        <position position="560"/>
    </location>
    <ligand>
        <name>Mn(2+)</name>
        <dbReference type="ChEBI" id="CHEBI:29035"/>
    </ligand>
</feature>
<gene>
    <name evidence="10 12" type="primary">cas1</name>
    <name evidence="12" type="ORF">GS597_16490</name>
</gene>
<dbReference type="GO" id="GO:0003677">
    <property type="term" value="F:DNA binding"/>
    <property type="evidence" value="ECO:0007669"/>
    <property type="project" value="UniProtKB-KW"/>
</dbReference>
<dbReference type="InterPro" id="IPR050646">
    <property type="entry name" value="Cas1"/>
</dbReference>
<keyword evidence="13" id="KW-1185">Reference proteome</keyword>
<evidence type="ECO:0000256" key="6">
    <source>
        <dbReference type="ARBA" id="ARBA00023118"/>
    </source>
</evidence>
<feature type="domain" description="Reverse transcriptase" evidence="11">
    <location>
        <begin position="42"/>
        <end position="268"/>
    </location>
</feature>
<sequence>MVTAQALWSSWQRVKSGTPIAGVDGITPSLYAPVVEESVVRLEKLLLSRRYTPAPMRGLLLKKQGGTRRLVGIATVCDRIVQRYLLSILAPILDEVLSTRCYAYRTGYSVHHAVAHFALLQQELGFWVVQADIRSFFDRICWAILYHCIEQLPLSELERYWLLQQVSTSVWLQGRLQVRHQGVVQGSVLSGALANLYLAEFDHWAIAAGLSMIRYGDDLAVACGSEAEATEALEVIERQLKRLYLALQPTKTKITPPGQELVLLGHRMREGEVLGTLKDWHPYRPKAKKNKHSERNRALRCAIKQPAQAGAKNRLADYWRPQMTTLYITDQGALLRAQHQQFVVNLAKQELCKVPSHQVSHILLFGCCNVSQGAARLAFKRRIPIIFLSQKGRYFGRMEVMGQAEVEYLMLQAQLSLNTDLNLRIAKAIVLGKVHNSRILLQRLNRRHEATATTEAIRGLEALTEKVCQSQSVEVLWGYEGQAAKVYFQGLASRFMEPFEFGQRSIRPPKNPVNSLLSLGYTLLHESIFSFVLALGLHTHFGHLHKRRKNHPALPMDLTEEFRAPVVDSFVLNLVNSKIIKFDDFLPPDERGGVFLYADALKVFLKHWEDRMNSEVTHPNTGLRVSIRRCMELQVREYLACLTGEQPIYRPMLWSK</sequence>
<evidence type="ECO:0000256" key="9">
    <source>
        <dbReference type="ARBA" id="ARBA00038592"/>
    </source>
</evidence>
<keyword evidence="4 10" id="KW-0378">Hydrolase</keyword>
<keyword evidence="6 10" id="KW-0051">Antiviral defense</keyword>
<dbReference type="GO" id="GO:0016787">
    <property type="term" value="F:hydrolase activity"/>
    <property type="evidence" value="ECO:0007669"/>
    <property type="project" value="UniProtKB-KW"/>
</dbReference>
<dbReference type="NCBIfam" id="TIGR00287">
    <property type="entry name" value="cas1"/>
    <property type="match status" value="1"/>
</dbReference>
<comment type="function">
    <text evidence="10">CRISPR (clustered regularly interspaced short palindromic repeat), is an adaptive immune system that provides protection against mobile genetic elements (viruses, transposable elements and conjugative plasmids). CRISPR clusters contain spacers, sequences complementary to antecedent mobile elements, and target invading nucleic acids. CRISPR clusters are transcribed and processed into CRISPR RNA (crRNA). Acts as a dsDNA endonuclease. Involved in the integration of spacer DNA into the CRISPR cassette.</text>
</comment>
<dbReference type="PANTHER" id="PTHR34353:SF2">
    <property type="entry name" value="CRISPR-ASSOCIATED ENDONUCLEASE CAS1 1"/>
    <property type="match status" value="1"/>
</dbReference>
<accession>A0A8K2A9I7</accession>
<keyword evidence="7 10" id="KW-0238">DNA-binding</keyword>
<dbReference type="AlphaFoldDB" id="A0A8K2A9I7"/>
<evidence type="ECO:0000256" key="5">
    <source>
        <dbReference type="ARBA" id="ARBA00022842"/>
    </source>
</evidence>
<comment type="cofactor">
    <cofactor evidence="10">
        <name>Mg(2+)</name>
        <dbReference type="ChEBI" id="CHEBI:18420"/>
    </cofactor>
    <cofactor evidence="10">
        <name>Mn(2+)</name>
        <dbReference type="ChEBI" id="CHEBI:29035"/>
    </cofactor>
</comment>
<evidence type="ECO:0000313" key="13">
    <source>
        <dbReference type="Proteomes" id="UP000607397"/>
    </source>
</evidence>
<reference evidence="12" key="1">
    <citation type="submission" date="2019-12" db="EMBL/GenBank/DDBJ databases">
        <title>High-Quality draft genome sequences of three cyanobacteria isolated from the limestone walls of the Old Cathedral of Coimbra.</title>
        <authorList>
            <person name="Tiago I."/>
            <person name="Soares F."/>
            <person name="Portugal A."/>
        </authorList>
    </citation>
    <scope>NUCLEOTIDE SEQUENCE [LARGE SCALE GENOMIC DNA]</scope>
    <source>
        <strain evidence="12">C</strain>
    </source>
</reference>
<keyword evidence="2 10" id="KW-0479">Metal-binding</keyword>
<dbReference type="InterPro" id="IPR042206">
    <property type="entry name" value="CRISPR-assoc_Cas1_C"/>
</dbReference>
<dbReference type="RefSeq" id="WP_161826551.1">
    <property type="nucleotide sequence ID" value="NZ_WVIC01000039.1"/>
</dbReference>
<dbReference type="CDD" id="cd09634">
    <property type="entry name" value="Cas1_I-II-III"/>
    <property type="match status" value="1"/>
</dbReference>
<keyword evidence="5 10" id="KW-0460">Magnesium</keyword>
<feature type="binding site" evidence="10">
    <location>
        <position position="480"/>
    </location>
    <ligand>
        <name>Mn(2+)</name>
        <dbReference type="ChEBI" id="CHEBI:29035"/>
    </ligand>
</feature>
<evidence type="ECO:0000256" key="8">
    <source>
        <dbReference type="ARBA" id="ARBA00023211"/>
    </source>
</evidence>
<dbReference type="PROSITE" id="PS50878">
    <property type="entry name" value="RT_POL"/>
    <property type="match status" value="1"/>
</dbReference>
<comment type="similarity">
    <text evidence="10">Belongs to the CRISPR-associated endonuclease Cas1 family.</text>
</comment>
<dbReference type="SUPFAM" id="SSF56672">
    <property type="entry name" value="DNA/RNA polymerases"/>
    <property type="match status" value="1"/>
</dbReference>
<keyword evidence="1 10" id="KW-0540">Nuclease</keyword>
<evidence type="ECO:0000259" key="11">
    <source>
        <dbReference type="PROSITE" id="PS50878"/>
    </source>
</evidence>
<dbReference type="Pfam" id="PF00078">
    <property type="entry name" value="RVT_1"/>
    <property type="match status" value="1"/>
</dbReference>
<dbReference type="Gene3D" id="3.100.10.20">
    <property type="entry name" value="CRISPR-associated endonuclease Cas1, N-terminal domain"/>
    <property type="match status" value="1"/>
</dbReference>
<dbReference type="InterPro" id="IPR000477">
    <property type="entry name" value="RT_dom"/>
</dbReference>
<keyword evidence="8 10" id="KW-0464">Manganese</keyword>
<dbReference type="InterPro" id="IPR042211">
    <property type="entry name" value="CRISPR-assoc_Cas1_N"/>
</dbReference>
<dbReference type="GO" id="GO:0051607">
    <property type="term" value="P:defense response to virus"/>
    <property type="evidence" value="ECO:0007669"/>
    <property type="project" value="UniProtKB-UniRule"/>
</dbReference>
<name>A0A8K2A9I7_9CYAN</name>
<proteinExistence type="inferred from homology"/>
<dbReference type="CDD" id="cd01651">
    <property type="entry name" value="RT_G2_intron"/>
    <property type="match status" value="1"/>
</dbReference>
<evidence type="ECO:0000256" key="2">
    <source>
        <dbReference type="ARBA" id="ARBA00022723"/>
    </source>
</evidence>